<evidence type="ECO:0000256" key="3">
    <source>
        <dbReference type="ARBA" id="ARBA00012030"/>
    </source>
</evidence>
<dbReference type="InterPro" id="IPR005122">
    <property type="entry name" value="Uracil-DNA_glycosylase-like"/>
</dbReference>
<dbReference type="GO" id="GO:0051539">
    <property type="term" value="F:4 iron, 4 sulfur cluster binding"/>
    <property type="evidence" value="ECO:0007669"/>
    <property type="project" value="UniProtKB-KW"/>
</dbReference>
<keyword evidence="10" id="KW-0411">Iron-sulfur</keyword>
<evidence type="ECO:0000313" key="15">
    <source>
        <dbReference type="Proteomes" id="UP000617628"/>
    </source>
</evidence>
<evidence type="ECO:0000256" key="5">
    <source>
        <dbReference type="ARBA" id="ARBA00022485"/>
    </source>
</evidence>
<proteinExistence type="inferred from homology"/>
<keyword evidence="8" id="KW-0378">Hydrolase</keyword>
<evidence type="ECO:0000256" key="2">
    <source>
        <dbReference type="ARBA" id="ARBA00006521"/>
    </source>
</evidence>
<dbReference type="InterPro" id="IPR005273">
    <property type="entry name" value="Ura-DNA_glyco_family4"/>
</dbReference>
<evidence type="ECO:0000256" key="8">
    <source>
        <dbReference type="ARBA" id="ARBA00022801"/>
    </source>
</evidence>
<evidence type="ECO:0000256" key="4">
    <source>
        <dbReference type="ARBA" id="ARBA00019403"/>
    </source>
</evidence>
<evidence type="ECO:0000256" key="1">
    <source>
        <dbReference type="ARBA" id="ARBA00001400"/>
    </source>
</evidence>
<dbReference type="SMART" id="SM00986">
    <property type="entry name" value="UDG"/>
    <property type="match status" value="1"/>
</dbReference>
<evidence type="ECO:0000256" key="10">
    <source>
        <dbReference type="ARBA" id="ARBA00023014"/>
    </source>
</evidence>
<keyword evidence="15" id="KW-1185">Reference proteome</keyword>
<dbReference type="GO" id="GO:0046872">
    <property type="term" value="F:metal ion binding"/>
    <property type="evidence" value="ECO:0007669"/>
    <property type="project" value="UniProtKB-KW"/>
</dbReference>
<dbReference type="InterPro" id="IPR036895">
    <property type="entry name" value="Uracil-DNA_glycosylase-like_sf"/>
</dbReference>
<dbReference type="InterPro" id="IPR051536">
    <property type="entry name" value="UDG_Type-4/5"/>
</dbReference>
<keyword evidence="6" id="KW-0479">Metal-binding</keyword>
<evidence type="ECO:0000313" key="14">
    <source>
        <dbReference type="EMBL" id="MBK1876718.1"/>
    </source>
</evidence>
<feature type="domain" description="Uracil-DNA glycosylase-like" evidence="13">
    <location>
        <begin position="132"/>
        <end position="287"/>
    </location>
</feature>
<dbReference type="AlphaFoldDB" id="A0A934RUM1"/>
<keyword evidence="9" id="KW-0408">Iron</keyword>
<dbReference type="Pfam" id="PF03167">
    <property type="entry name" value="UDG"/>
    <property type="match status" value="1"/>
</dbReference>
<keyword evidence="5" id="KW-0004">4Fe-4S</keyword>
<comment type="similarity">
    <text evidence="2">Belongs to the uracil-DNA glycosylase (UDG) superfamily. Type 4 (UDGa) family.</text>
</comment>
<reference evidence="14" key="1">
    <citation type="submission" date="2021-01" db="EMBL/GenBank/DDBJ databases">
        <title>Modified the classification status of verrucomicrobia.</title>
        <authorList>
            <person name="Feng X."/>
        </authorList>
    </citation>
    <scope>NUCLEOTIDE SEQUENCE</scope>
    <source>
        <strain evidence="14">KCTC 13126</strain>
    </source>
</reference>
<dbReference type="RefSeq" id="WP_200354934.1">
    <property type="nucleotide sequence ID" value="NZ_JAENIL010000011.1"/>
</dbReference>
<keyword evidence="11" id="KW-0234">DNA repair</keyword>
<evidence type="ECO:0000256" key="6">
    <source>
        <dbReference type="ARBA" id="ARBA00022723"/>
    </source>
</evidence>
<dbReference type="SUPFAM" id="SSF52141">
    <property type="entry name" value="Uracil-DNA glycosylase-like"/>
    <property type="match status" value="1"/>
</dbReference>
<dbReference type="Proteomes" id="UP000617628">
    <property type="component" value="Unassembled WGS sequence"/>
</dbReference>
<feature type="region of interest" description="Disordered" evidence="12">
    <location>
        <begin position="80"/>
        <end position="101"/>
    </location>
</feature>
<dbReference type="EMBL" id="JAENIL010000011">
    <property type="protein sequence ID" value="MBK1876718.1"/>
    <property type="molecule type" value="Genomic_DNA"/>
</dbReference>
<accession>A0A934RUM1</accession>
<dbReference type="EC" id="3.2.2.27" evidence="3"/>
<evidence type="ECO:0000256" key="9">
    <source>
        <dbReference type="ARBA" id="ARBA00023004"/>
    </source>
</evidence>
<name>A0A934RUM1_9BACT</name>
<dbReference type="Gene3D" id="3.40.470.10">
    <property type="entry name" value="Uracil-DNA glycosylase-like domain"/>
    <property type="match status" value="1"/>
</dbReference>
<sequence>MKAEVEALVDELKRLRKEGVTRISVSESAIQGLKKFSKAPSMNASTRAAVLNSIPDQVRSADVKNFDKVFAETKTETKKAAASKSYGPKLPRPPRVQLPEGDKQTRWEALREIVLGCTTCNARVKPGKKVVFGVGSVDADIFFCGEAPGADEEIQGEPFVGKAGQLLTKMIGAMGLKREDVYIGNIMNWRPEMPTLTGNRPPTIEEMNYCLPYLKAQLEVVQPKLIVALGATAVKGLLGADSFRTLREVKGQWAEFEGIPVMPTYHPSYLLRNDTKRDKRSAWEDWLKVMEKAGLPISDRQQGYFL</sequence>
<dbReference type="PANTHER" id="PTHR33693">
    <property type="entry name" value="TYPE-5 URACIL-DNA GLYCOSYLASE"/>
    <property type="match status" value="1"/>
</dbReference>
<dbReference type="GO" id="GO:0004844">
    <property type="term" value="F:uracil DNA N-glycosylase activity"/>
    <property type="evidence" value="ECO:0007669"/>
    <property type="project" value="UniProtKB-EC"/>
</dbReference>
<dbReference type="NCBIfam" id="TIGR00758">
    <property type="entry name" value="UDG_fam4"/>
    <property type="match status" value="1"/>
</dbReference>
<dbReference type="SMART" id="SM00987">
    <property type="entry name" value="UreE_C"/>
    <property type="match status" value="1"/>
</dbReference>
<evidence type="ECO:0000256" key="7">
    <source>
        <dbReference type="ARBA" id="ARBA00022763"/>
    </source>
</evidence>
<gene>
    <name evidence="14" type="ORF">JIN87_07550</name>
</gene>
<protein>
    <recommendedName>
        <fullName evidence="4">Type-4 uracil-DNA glycosylase</fullName>
        <ecNumber evidence="3">3.2.2.27</ecNumber>
    </recommendedName>
</protein>
<comment type="caution">
    <text evidence="14">The sequence shown here is derived from an EMBL/GenBank/DDBJ whole genome shotgun (WGS) entry which is preliminary data.</text>
</comment>
<keyword evidence="7" id="KW-0227">DNA damage</keyword>
<comment type="catalytic activity">
    <reaction evidence="1">
        <text>Hydrolyzes single-stranded DNA or mismatched double-stranded DNA and polynucleotides, releasing free uracil.</text>
        <dbReference type="EC" id="3.2.2.27"/>
    </reaction>
</comment>
<evidence type="ECO:0000256" key="11">
    <source>
        <dbReference type="ARBA" id="ARBA00023204"/>
    </source>
</evidence>
<dbReference type="CDD" id="cd10030">
    <property type="entry name" value="UDG-F4_TTUDGA_SPO1dp_like"/>
    <property type="match status" value="1"/>
</dbReference>
<organism evidence="14 15">
    <name type="scientific">Pelagicoccus mobilis</name>
    <dbReference type="NCBI Taxonomy" id="415221"/>
    <lineage>
        <taxon>Bacteria</taxon>
        <taxon>Pseudomonadati</taxon>
        <taxon>Verrucomicrobiota</taxon>
        <taxon>Opitutia</taxon>
        <taxon>Puniceicoccales</taxon>
        <taxon>Pelagicoccaceae</taxon>
        <taxon>Pelagicoccus</taxon>
    </lineage>
</organism>
<evidence type="ECO:0000259" key="13">
    <source>
        <dbReference type="SMART" id="SM00986"/>
    </source>
</evidence>
<dbReference type="PANTHER" id="PTHR33693:SF1">
    <property type="entry name" value="TYPE-4 URACIL-DNA GLYCOSYLASE"/>
    <property type="match status" value="1"/>
</dbReference>
<dbReference type="GO" id="GO:0006281">
    <property type="term" value="P:DNA repair"/>
    <property type="evidence" value="ECO:0007669"/>
    <property type="project" value="UniProtKB-KW"/>
</dbReference>
<evidence type="ECO:0000256" key="12">
    <source>
        <dbReference type="SAM" id="MobiDB-lite"/>
    </source>
</evidence>